<reference evidence="7" key="1">
    <citation type="journal article" date="2014" name="Genome Biol. Evol.">
        <title>Pangenome evidence for extensive interdomain horizontal transfer affecting lineage core and shell genes in uncultured planktonic thaumarchaeota and euryarchaeota.</title>
        <authorList>
            <person name="Deschamps P."/>
            <person name="Zivanovic Y."/>
            <person name="Moreira D."/>
            <person name="Rodriguez-Valera F."/>
            <person name="Lopez-Garcia P."/>
        </authorList>
    </citation>
    <scope>NUCLEOTIDE SEQUENCE</scope>
</reference>
<dbReference type="SUPFAM" id="SSF50104">
    <property type="entry name" value="Translation proteins SH3-like domain"/>
    <property type="match status" value="1"/>
</dbReference>
<dbReference type="Gene3D" id="2.30.30.30">
    <property type="match status" value="1"/>
</dbReference>
<gene>
    <name evidence="7" type="primary">RP-L24</name>
    <name evidence="7" type="synonym">rplX</name>
</gene>
<evidence type="ECO:0000256" key="4">
    <source>
        <dbReference type="ARBA" id="ARBA00035478"/>
    </source>
</evidence>
<evidence type="ECO:0000259" key="6">
    <source>
        <dbReference type="SMART" id="SM00739"/>
    </source>
</evidence>
<dbReference type="PANTHER" id="PTHR11143">
    <property type="entry name" value="60S RIBOSOMAL PROTEIN L26 FAMILY MEMBER"/>
    <property type="match status" value="1"/>
</dbReference>
<dbReference type="InterPro" id="IPR014722">
    <property type="entry name" value="Rib_uL2_dom2"/>
</dbReference>
<dbReference type="SMART" id="SM00739">
    <property type="entry name" value="KOW"/>
    <property type="match status" value="1"/>
</dbReference>
<dbReference type="AlphaFoldDB" id="A0A075I7L6"/>
<feature type="domain" description="KOW" evidence="6">
    <location>
        <begin position="36"/>
        <end position="63"/>
    </location>
</feature>
<protein>
    <recommendedName>
        <fullName evidence="4 5">50S ribosomal protein L24</fullName>
    </recommendedName>
</protein>
<comment type="similarity">
    <text evidence="1">Belongs to the universal ribosomal protein uL24 family.</text>
</comment>
<name>A0A075I7L6_9ARCH</name>
<evidence type="ECO:0000256" key="1">
    <source>
        <dbReference type="ARBA" id="ARBA00010618"/>
    </source>
</evidence>
<dbReference type="InterPro" id="IPR008991">
    <property type="entry name" value="Translation_prot_SH3-like_sf"/>
</dbReference>
<dbReference type="GO" id="GO:0003723">
    <property type="term" value="F:RNA binding"/>
    <property type="evidence" value="ECO:0007669"/>
    <property type="project" value="InterPro"/>
</dbReference>
<dbReference type="InterPro" id="IPR041988">
    <property type="entry name" value="Ribosomal_uL24_KOW"/>
</dbReference>
<dbReference type="InterPro" id="IPR005756">
    <property type="entry name" value="Ribosomal_uL24_euk/arc"/>
</dbReference>
<keyword evidence="2 7" id="KW-0689">Ribosomal protein</keyword>
<dbReference type="GO" id="GO:0003735">
    <property type="term" value="F:structural constituent of ribosome"/>
    <property type="evidence" value="ECO:0007669"/>
    <property type="project" value="UniProtKB-UniRule"/>
</dbReference>
<evidence type="ECO:0000256" key="3">
    <source>
        <dbReference type="ARBA" id="ARBA00023274"/>
    </source>
</evidence>
<sequence>MRNQQNYQAVQQIRSKRVGTNMSKQLRQKYTHRSIRIVTGDTVKVVRGEYKGIEGKVTKIIIDKSSIAVEGIKKEN</sequence>
<dbReference type="PROSITE" id="PS01108">
    <property type="entry name" value="RIBOSOMAL_L24"/>
    <property type="match status" value="1"/>
</dbReference>
<evidence type="ECO:0000313" key="7">
    <source>
        <dbReference type="EMBL" id="AIF23954.1"/>
    </source>
</evidence>
<dbReference type="Pfam" id="PF00467">
    <property type="entry name" value="KOW"/>
    <property type="match status" value="1"/>
</dbReference>
<evidence type="ECO:0000256" key="5">
    <source>
        <dbReference type="NCBIfam" id="TIGR01080"/>
    </source>
</evidence>
<organism evidence="7">
    <name type="scientific">uncultured marine thaumarchaeote SAT1000_22_C02</name>
    <dbReference type="NCBI Taxonomy" id="1456394"/>
    <lineage>
        <taxon>Archaea</taxon>
        <taxon>Nitrososphaerota</taxon>
        <taxon>environmental samples</taxon>
    </lineage>
</organism>
<accession>A0A075I7L6</accession>
<dbReference type="EMBL" id="KF901245">
    <property type="protein sequence ID" value="AIF23954.1"/>
    <property type="molecule type" value="Genomic_DNA"/>
</dbReference>
<evidence type="ECO:0000256" key="2">
    <source>
        <dbReference type="ARBA" id="ARBA00022980"/>
    </source>
</evidence>
<dbReference type="CDD" id="cd06089">
    <property type="entry name" value="KOW_RPL26"/>
    <property type="match status" value="1"/>
</dbReference>
<dbReference type="GO" id="GO:0006412">
    <property type="term" value="P:translation"/>
    <property type="evidence" value="ECO:0007669"/>
    <property type="project" value="UniProtKB-UniRule"/>
</dbReference>
<dbReference type="InterPro" id="IPR005824">
    <property type="entry name" value="KOW"/>
</dbReference>
<proteinExistence type="inferred from homology"/>
<keyword evidence="3" id="KW-0687">Ribonucleoprotein</keyword>
<dbReference type="InterPro" id="IPR005825">
    <property type="entry name" value="Ribosomal_uL24_CS"/>
</dbReference>
<dbReference type="GO" id="GO:0015934">
    <property type="term" value="C:large ribosomal subunit"/>
    <property type="evidence" value="ECO:0007669"/>
    <property type="project" value="UniProtKB-UniRule"/>
</dbReference>
<dbReference type="NCBIfam" id="TIGR01080">
    <property type="entry name" value="rplX_A_E"/>
    <property type="match status" value="1"/>
</dbReference>